<sequence length="289" mass="31480">MAYKCIVLIKQVPDTSRITGEAMNEDGTVNRGALPAIFNPEDLNALELALQIKEKYGGSVTAVTMGLPSASEVLREAMFMGADDAVLVTDRRCAASDTLATSYILTRAAEKIGYDLVLCGRQAIDGDTAQVGPQMAEKLDIPQITYVEQVHELSPEKIVCRRNMGNGWQKTACKLPVLLTVTDQANEPRIGAARRIMKFKNAKTPAEITKEGGSEEDISLMRDKGLLIGQLNLDDVQADLQWCGRDGSPTKVHRIMSVVLTAKESKEVEPSAQGINDMVHELIEDHTIG</sequence>
<keyword evidence="1" id="KW-0813">Transport</keyword>
<dbReference type="STRING" id="1941349.STSP1_01780"/>
<proteinExistence type="predicted"/>
<keyword evidence="1" id="KW-0249">Electron transport</keyword>
<dbReference type="AlphaFoldDB" id="A0A1W6LNL2"/>
<dbReference type="Gene3D" id="3.40.50.620">
    <property type="entry name" value="HUPs"/>
    <property type="match status" value="1"/>
</dbReference>
<dbReference type="InterPro" id="IPR033948">
    <property type="entry name" value="ETF_beta_N"/>
</dbReference>
<accession>A0A1W6LNL2</accession>
<dbReference type="GO" id="GO:0009055">
    <property type="term" value="F:electron transfer activity"/>
    <property type="evidence" value="ECO:0007669"/>
    <property type="project" value="InterPro"/>
</dbReference>
<dbReference type="EMBL" id="CP021023">
    <property type="protein sequence ID" value="ARN57375.1"/>
    <property type="molecule type" value="Genomic_DNA"/>
</dbReference>
<evidence type="ECO:0000313" key="3">
    <source>
        <dbReference type="EMBL" id="ARN57375.1"/>
    </source>
</evidence>
<evidence type="ECO:0000313" key="4">
    <source>
        <dbReference type="Proteomes" id="UP000193334"/>
    </source>
</evidence>
<dbReference type="InterPro" id="IPR012255">
    <property type="entry name" value="ETF_b"/>
</dbReference>
<feature type="domain" description="Electron transfer flavoprotein alpha/beta-subunit N-terminal" evidence="2">
    <location>
        <begin position="26"/>
        <end position="212"/>
    </location>
</feature>
<evidence type="ECO:0000259" key="2">
    <source>
        <dbReference type="SMART" id="SM00893"/>
    </source>
</evidence>
<dbReference type="KEGG" id="pbp:STSP1_01780"/>
<dbReference type="SUPFAM" id="SSF52402">
    <property type="entry name" value="Adenine nucleotide alpha hydrolases-like"/>
    <property type="match status" value="1"/>
</dbReference>
<dbReference type="PIRSF" id="PIRSF000090">
    <property type="entry name" value="Beta-ETF"/>
    <property type="match status" value="1"/>
</dbReference>
<dbReference type="SMART" id="SM00893">
    <property type="entry name" value="ETF"/>
    <property type="match status" value="1"/>
</dbReference>
<dbReference type="Pfam" id="PF01012">
    <property type="entry name" value="ETF"/>
    <property type="match status" value="1"/>
</dbReference>
<organism evidence="3 4">
    <name type="scientific">Sedimentisphaera salicampi</name>
    <dbReference type="NCBI Taxonomy" id="1941349"/>
    <lineage>
        <taxon>Bacteria</taxon>
        <taxon>Pseudomonadati</taxon>
        <taxon>Planctomycetota</taxon>
        <taxon>Phycisphaerae</taxon>
        <taxon>Sedimentisphaerales</taxon>
        <taxon>Sedimentisphaeraceae</taxon>
        <taxon>Sedimentisphaera</taxon>
    </lineage>
</organism>
<dbReference type="InterPro" id="IPR014729">
    <property type="entry name" value="Rossmann-like_a/b/a_fold"/>
</dbReference>
<dbReference type="CDD" id="cd01714">
    <property type="entry name" value="ETF_beta"/>
    <property type="match status" value="1"/>
</dbReference>
<dbReference type="Proteomes" id="UP000193334">
    <property type="component" value="Chromosome"/>
</dbReference>
<dbReference type="RefSeq" id="WP_226997478.1">
    <property type="nucleotide sequence ID" value="NZ_CP021023.1"/>
</dbReference>
<dbReference type="PANTHER" id="PTHR21294:SF17">
    <property type="entry name" value="PROTEIN FIXA"/>
    <property type="match status" value="1"/>
</dbReference>
<dbReference type="InterPro" id="IPR014730">
    <property type="entry name" value="ETF_a/b_N"/>
</dbReference>
<keyword evidence="4" id="KW-1185">Reference proteome</keyword>
<evidence type="ECO:0000256" key="1">
    <source>
        <dbReference type="ARBA" id="ARBA00022982"/>
    </source>
</evidence>
<protein>
    <submittedName>
        <fullName evidence="3">Electron transfer flavoprotein small subunit</fullName>
    </submittedName>
</protein>
<reference evidence="4" key="1">
    <citation type="submission" date="2017-04" db="EMBL/GenBank/DDBJ databases">
        <title>Comparative genomics and description of representatives of a novel lineage of planctomycetes thriving in anoxic sediments.</title>
        <authorList>
            <person name="Spring S."/>
            <person name="Bunk B."/>
            <person name="Sproer C."/>
        </authorList>
    </citation>
    <scope>NUCLEOTIDE SEQUENCE [LARGE SCALE GENOMIC DNA]</scope>
    <source>
        <strain evidence="4">ST-PulAB-D4</strain>
    </source>
</reference>
<gene>
    <name evidence="3" type="primary">etfB</name>
    <name evidence="3" type="ORF">STSP1_01780</name>
</gene>
<dbReference type="PANTHER" id="PTHR21294">
    <property type="entry name" value="ELECTRON TRANSFER FLAVOPROTEIN BETA-SUBUNIT"/>
    <property type="match status" value="1"/>
</dbReference>
<name>A0A1W6LNL2_9BACT</name>